<keyword evidence="2" id="KW-1185">Reference proteome</keyword>
<name>A0A239BWC6_9FIRM</name>
<protein>
    <submittedName>
        <fullName evidence="1">Uncharacterized protein</fullName>
    </submittedName>
</protein>
<organism evidence="1 2">
    <name type="scientific">Anaerovirgula multivorans</name>
    <dbReference type="NCBI Taxonomy" id="312168"/>
    <lineage>
        <taxon>Bacteria</taxon>
        <taxon>Bacillati</taxon>
        <taxon>Bacillota</taxon>
        <taxon>Clostridia</taxon>
        <taxon>Peptostreptococcales</taxon>
        <taxon>Natronincolaceae</taxon>
        <taxon>Anaerovirgula</taxon>
    </lineage>
</organism>
<dbReference type="Proteomes" id="UP000198304">
    <property type="component" value="Unassembled WGS sequence"/>
</dbReference>
<dbReference type="AlphaFoldDB" id="A0A239BWC6"/>
<reference evidence="1 2" key="1">
    <citation type="submission" date="2017-06" db="EMBL/GenBank/DDBJ databases">
        <authorList>
            <person name="Kim H.J."/>
            <person name="Triplett B.A."/>
        </authorList>
    </citation>
    <scope>NUCLEOTIDE SEQUENCE [LARGE SCALE GENOMIC DNA]</scope>
    <source>
        <strain evidence="1 2">SCA</strain>
    </source>
</reference>
<accession>A0A239BWC6</accession>
<evidence type="ECO:0000313" key="1">
    <source>
        <dbReference type="EMBL" id="SNS12190.1"/>
    </source>
</evidence>
<proteinExistence type="predicted"/>
<evidence type="ECO:0000313" key="2">
    <source>
        <dbReference type="Proteomes" id="UP000198304"/>
    </source>
</evidence>
<gene>
    <name evidence="1" type="ORF">SAMN05446037_1004176</name>
</gene>
<sequence>MDIWRANLIECIKEIERAREDTGIDQDRYEALGEIIIELQDIVED</sequence>
<dbReference type="RefSeq" id="WP_176431223.1">
    <property type="nucleotide sequence ID" value="NZ_FZOJ01000004.1"/>
</dbReference>
<dbReference type="EMBL" id="FZOJ01000004">
    <property type="protein sequence ID" value="SNS12190.1"/>
    <property type="molecule type" value="Genomic_DNA"/>
</dbReference>